<name>A0A328PZT0_9EURY</name>
<comment type="pathway">
    <text evidence="1">Cofactor biosynthesis; adenosylcobalamin biosynthesis.</text>
</comment>
<dbReference type="PANTHER" id="PTHR36925:SF1">
    <property type="entry name" value="COBALT-PRECORRIN-6A REDUCTASE"/>
    <property type="match status" value="1"/>
</dbReference>
<dbReference type="OMA" id="DYNCDVI"/>
<proteinExistence type="predicted"/>
<dbReference type="UniPathway" id="UPA00148"/>
<reference evidence="4 5" key="1">
    <citation type="submission" date="2017-05" db="EMBL/GenBank/DDBJ databases">
        <title>Host range expansion of the Methanosphaera genus to humans and monogastric animals involves recent and extensive reduction in genome content.</title>
        <authorList>
            <person name="Hoedt E.C."/>
            <person name="Volmer J.G."/>
            <person name="Parks D.H."/>
            <person name="Rosewarne C.P."/>
            <person name="Denman S.E."/>
            <person name="Mcsweeney C.S."/>
            <person name="O Cuiv P."/>
            <person name="Hugenholtz P."/>
            <person name="Tyson G.W."/>
            <person name="Morrison M."/>
        </authorList>
    </citation>
    <scope>NUCLEOTIDE SEQUENCE [LARGE SCALE GENOMIC DNA]</scope>
    <source>
        <strain evidence="4 5">PA5</strain>
    </source>
</reference>
<sequence length="257" mass="28610">MRYMVMSGTSDSTKVIKFLREDKNNYILATTVTDYGSEIAKSAGADEVISKALKEEDFINVIKEKNIDTLIDATHPFAAVATETAIESCEKARINYIRYERASTILPDSDLIYKVPSFSKGALKAKELLKEKNDKLMHLAGVMTLHEIVKEVNPQQVIARVLPNTFSITKTQKNGIPAENIIAMQGTFSKEFNISLMKEYSVSAIITKESGESGGAEEKINAALELNIPVILVTRPIVKKLENHTIVRSIYELKKNI</sequence>
<dbReference type="GeneID" id="3855315"/>
<dbReference type="InterPro" id="IPR003723">
    <property type="entry name" value="Precorrin-6x_reduct"/>
</dbReference>
<evidence type="ECO:0000256" key="3">
    <source>
        <dbReference type="ARBA" id="ARBA00023002"/>
    </source>
</evidence>
<dbReference type="Pfam" id="PF02571">
    <property type="entry name" value="CbiJ"/>
    <property type="match status" value="1"/>
</dbReference>
<dbReference type="Proteomes" id="UP000248557">
    <property type="component" value="Unassembled WGS sequence"/>
</dbReference>
<evidence type="ECO:0000313" key="4">
    <source>
        <dbReference type="EMBL" id="RAP02783.1"/>
    </source>
</evidence>
<organism evidence="4 5">
    <name type="scientific">Methanosphaera stadtmanae</name>
    <dbReference type="NCBI Taxonomy" id="2317"/>
    <lineage>
        <taxon>Archaea</taxon>
        <taxon>Methanobacteriati</taxon>
        <taxon>Methanobacteriota</taxon>
        <taxon>Methanomada group</taxon>
        <taxon>Methanobacteria</taxon>
        <taxon>Methanobacteriales</taxon>
        <taxon>Methanobacteriaceae</taxon>
        <taxon>Methanosphaera</taxon>
    </lineage>
</organism>
<keyword evidence="2" id="KW-0169">Cobalamin biosynthesis</keyword>
<dbReference type="GO" id="GO:0009236">
    <property type="term" value="P:cobalamin biosynthetic process"/>
    <property type="evidence" value="ECO:0007669"/>
    <property type="project" value="UniProtKB-UniPathway"/>
</dbReference>
<dbReference type="PANTHER" id="PTHR36925">
    <property type="entry name" value="COBALT-PRECORRIN-6A REDUCTASE"/>
    <property type="match status" value="1"/>
</dbReference>
<dbReference type="PROSITE" id="PS51014">
    <property type="entry name" value="COBK_CBIJ"/>
    <property type="match status" value="1"/>
</dbReference>
<evidence type="ECO:0000256" key="1">
    <source>
        <dbReference type="ARBA" id="ARBA00004953"/>
    </source>
</evidence>
<protein>
    <submittedName>
        <fullName evidence="4">Precorrin-6A reductase</fullName>
    </submittedName>
</protein>
<dbReference type="NCBIfam" id="TIGR00715">
    <property type="entry name" value="precor6x_red"/>
    <property type="match status" value="1"/>
</dbReference>
<evidence type="ECO:0000256" key="2">
    <source>
        <dbReference type="ARBA" id="ARBA00022573"/>
    </source>
</evidence>
<dbReference type="RefSeq" id="WP_011406785.1">
    <property type="nucleotide sequence ID" value="NZ_CATZNA010000059.1"/>
</dbReference>
<keyword evidence="3" id="KW-0560">Oxidoreductase</keyword>
<comment type="caution">
    <text evidence="4">The sequence shown here is derived from an EMBL/GenBank/DDBJ whole genome shotgun (WGS) entry which is preliminary data.</text>
</comment>
<evidence type="ECO:0000313" key="5">
    <source>
        <dbReference type="Proteomes" id="UP000248557"/>
    </source>
</evidence>
<accession>A0A328PZT0</accession>
<dbReference type="GO" id="GO:0016994">
    <property type="term" value="F:precorrin-6A reductase activity"/>
    <property type="evidence" value="ECO:0007669"/>
    <property type="project" value="InterPro"/>
</dbReference>
<gene>
    <name evidence="4" type="ORF">CA615_06000</name>
</gene>
<dbReference type="EMBL" id="NGJK01000077">
    <property type="protein sequence ID" value="RAP02783.1"/>
    <property type="molecule type" value="Genomic_DNA"/>
</dbReference>
<dbReference type="AlphaFoldDB" id="A0A328PZT0"/>